<reference evidence="4" key="1">
    <citation type="submission" date="2016-10" db="EMBL/GenBank/DDBJ databases">
        <authorList>
            <person name="Varghese N."/>
            <person name="Submissions S."/>
        </authorList>
    </citation>
    <scope>NUCLEOTIDE SEQUENCE [LARGE SCALE GENOMIC DNA]</scope>
    <source>
        <strain evidence="4">IMMIB L-1606</strain>
    </source>
</reference>
<organism evidence="3 4">
    <name type="scientific">Pseudarthrobacter equi</name>
    <dbReference type="NCBI Taxonomy" id="728066"/>
    <lineage>
        <taxon>Bacteria</taxon>
        <taxon>Bacillati</taxon>
        <taxon>Actinomycetota</taxon>
        <taxon>Actinomycetes</taxon>
        <taxon>Micrococcales</taxon>
        <taxon>Micrococcaceae</taxon>
        <taxon>Pseudarthrobacter</taxon>
    </lineage>
</organism>
<evidence type="ECO:0000313" key="3">
    <source>
        <dbReference type="EMBL" id="SDT52371.1"/>
    </source>
</evidence>
<dbReference type="InterPro" id="IPR008207">
    <property type="entry name" value="Sig_transdc_His_kin_Hpt_dom"/>
</dbReference>
<dbReference type="Gene3D" id="1.20.120.160">
    <property type="entry name" value="HPT domain"/>
    <property type="match status" value="1"/>
</dbReference>
<gene>
    <name evidence="3" type="ORF">SAMN04489743_3377</name>
</gene>
<proteinExistence type="predicted"/>
<keyword evidence="4" id="KW-1185">Reference proteome</keyword>
<dbReference type="PROSITE" id="PS50894">
    <property type="entry name" value="HPT"/>
    <property type="match status" value="1"/>
</dbReference>
<dbReference type="EMBL" id="LT629779">
    <property type="protein sequence ID" value="SDT52371.1"/>
    <property type="molecule type" value="Genomic_DNA"/>
</dbReference>
<dbReference type="InterPro" id="IPR036641">
    <property type="entry name" value="HPT_dom_sf"/>
</dbReference>
<accession>A0A1H2B2E8</accession>
<dbReference type="AlphaFoldDB" id="A0A1H2B2E8"/>
<evidence type="ECO:0000256" key="1">
    <source>
        <dbReference type="PROSITE-ProRule" id="PRU00110"/>
    </source>
</evidence>
<dbReference type="Proteomes" id="UP000198751">
    <property type="component" value="Chromosome I"/>
</dbReference>
<name>A0A1H2B2E8_9MICC</name>
<sequence>MALHTQYFALILRPKAPAPSGISITLFETFVLKSHPYPKAVRMTPMTSPSHEFTTRPVRTLPAQTAQAERPLVDHLVLERLREELEDDRGYTRVFVADFVRCLPGRIERLRHALTTGDWAGSFDTVLSLKTSSQMVGAEQLASLAADLEAELRSDATTANLPDALPQLAAAFLAPILRCSTRTRDSLASRYPVPFRR</sequence>
<evidence type="ECO:0000259" key="2">
    <source>
        <dbReference type="PROSITE" id="PS50894"/>
    </source>
</evidence>
<protein>
    <submittedName>
        <fullName evidence="3">Hpt domain-containing protein</fullName>
    </submittedName>
</protein>
<evidence type="ECO:0000313" key="4">
    <source>
        <dbReference type="Proteomes" id="UP000198751"/>
    </source>
</evidence>
<dbReference type="Pfam" id="PF01627">
    <property type="entry name" value="Hpt"/>
    <property type="match status" value="1"/>
</dbReference>
<feature type="domain" description="HPt" evidence="2">
    <location>
        <begin position="88"/>
        <end position="190"/>
    </location>
</feature>
<comment type="caution">
    <text evidence="1">Lacks conserved residue(s) required for the propagation of feature annotation.</text>
</comment>
<dbReference type="SUPFAM" id="SSF47226">
    <property type="entry name" value="Histidine-containing phosphotransfer domain, HPT domain"/>
    <property type="match status" value="1"/>
</dbReference>
<dbReference type="GO" id="GO:0000160">
    <property type="term" value="P:phosphorelay signal transduction system"/>
    <property type="evidence" value="ECO:0007669"/>
    <property type="project" value="InterPro"/>
</dbReference>